<feature type="compositionally biased region" description="Basic and acidic residues" evidence="1">
    <location>
        <begin position="9"/>
        <end position="18"/>
    </location>
</feature>
<dbReference type="RefSeq" id="WP_369222924.1">
    <property type="nucleotide sequence ID" value="NZ_CP163441.1"/>
</dbReference>
<sequence length="110" mass="11756">MLRPPDAAYEVRNEHPRQLEQVSAQARRAEQVPPLEAATEAGPRSGAQGNSWAIFKTFLDAVADAAAAPVAAKYTGVLAAADVFTRDNAWTLLESLRIDTGVLGPFGIRP</sequence>
<protein>
    <submittedName>
        <fullName evidence="2">Uncharacterized protein</fullName>
    </submittedName>
</protein>
<organism evidence="2">
    <name type="scientific">Streptomyces sp. R39</name>
    <dbReference type="NCBI Taxonomy" id="3238631"/>
    <lineage>
        <taxon>Bacteria</taxon>
        <taxon>Bacillati</taxon>
        <taxon>Actinomycetota</taxon>
        <taxon>Actinomycetes</taxon>
        <taxon>Kitasatosporales</taxon>
        <taxon>Streptomycetaceae</taxon>
        <taxon>Streptomyces</taxon>
    </lineage>
</organism>
<proteinExistence type="predicted"/>
<evidence type="ECO:0000313" key="2">
    <source>
        <dbReference type="EMBL" id="XDQ43897.1"/>
    </source>
</evidence>
<gene>
    <name evidence="2" type="ORF">AB5J52_17380</name>
</gene>
<dbReference type="AlphaFoldDB" id="A0AB39QNI5"/>
<accession>A0AB39QNI5</accession>
<dbReference type="EMBL" id="CP163441">
    <property type="protein sequence ID" value="XDQ43897.1"/>
    <property type="molecule type" value="Genomic_DNA"/>
</dbReference>
<evidence type="ECO:0000256" key="1">
    <source>
        <dbReference type="SAM" id="MobiDB-lite"/>
    </source>
</evidence>
<reference evidence="2" key="1">
    <citation type="submission" date="2024-07" db="EMBL/GenBank/DDBJ databases">
        <authorList>
            <person name="Yu S.T."/>
        </authorList>
    </citation>
    <scope>NUCLEOTIDE SEQUENCE</scope>
    <source>
        <strain evidence="2">R39</strain>
    </source>
</reference>
<feature type="region of interest" description="Disordered" evidence="1">
    <location>
        <begin position="1"/>
        <end position="47"/>
    </location>
</feature>
<name>A0AB39QNI5_9ACTN</name>